<evidence type="ECO:0000256" key="1">
    <source>
        <dbReference type="SAM" id="MobiDB-lite"/>
    </source>
</evidence>
<feature type="region of interest" description="Disordered" evidence="1">
    <location>
        <begin position="25"/>
        <end position="75"/>
    </location>
</feature>
<comment type="caution">
    <text evidence="3">The sequence shown here is derived from an EMBL/GenBank/DDBJ whole genome shotgun (WGS) entry which is preliminary data.</text>
</comment>
<accession>A0ABP0R6N9</accession>
<keyword evidence="2" id="KW-1133">Transmembrane helix</keyword>
<protein>
    <submittedName>
        <fullName evidence="3">Uncharacterized protein</fullName>
    </submittedName>
</protein>
<evidence type="ECO:0000256" key="2">
    <source>
        <dbReference type="SAM" id="Phobius"/>
    </source>
</evidence>
<organism evidence="3 4">
    <name type="scientific">Durusdinium trenchii</name>
    <dbReference type="NCBI Taxonomy" id="1381693"/>
    <lineage>
        <taxon>Eukaryota</taxon>
        <taxon>Sar</taxon>
        <taxon>Alveolata</taxon>
        <taxon>Dinophyceae</taxon>
        <taxon>Suessiales</taxon>
        <taxon>Symbiodiniaceae</taxon>
        <taxon>Durusdinium</taxon>
    </lineage>
</organism>
<evidence type="ECO:0000313" key="3">
    <source>
        <dbReference type="EMBL" id="CAK9096242.1"/>
    </source>
</evidence>
<evidence type="ECO:0000313" key="4">
    <source>
        <dbReference type="Proteomes" id="UP001642484"/>
    </source>
</evidence>
<name>A0ABP0R6N9_9DINO</name>
<feature type="transmembrane region" description="Helical" evidence="2">
    <location>
        <begin position="193"/>
        <end position="210"/>
    </location>
</feature>
<feature type="transmembrane region" description="Helical" evidence="2">
    <location>
        <begin position="500"/>
        <end position="519"/>
    </location>
</feature>
<dbReference type="Proteomes" id="UP001642484">
    <property type="component" value="Unassembled WGS sequence"/>
</dbReference>
<feature type="transmembrane region" description="Helical" evidence="2">
    <location>
        <begin position="531"/>
        <end position="548"/>
    </location>
</feature>
<feature type="transmembrane region" description="Helical" evidence="2">
    <location>
        <begin position="324"/>
        <end position="346"/>
    </location>
</feature>
<dbReference type="EMBL" id="CAXAMN010025583">
    <property type="protein sequence ID" value="CAK9096242.1"/>
    <property type="molecule type" value="Genomic_DNA"/>
</dbReference>
<keyword evidence="4" id="KW-1185">Reference proteome</keyword>
<proteinExistence type="predicted"/>
<feature type="transmembrane region" description="Helical" evidence="2">
    <location>
        <begin position="291"/>
        <end position="312"/>
    </location>
</feature>
<gene>
    <name evidence="3" type="ORF">CCMP2556_LOCUS45774</name>
</gene>
<feature type="transmembrane region" description="Helical" evidence="2">
    <location>
        <begin position="150"/>
        <end position="181"/>
    </location>
</feature>
<keyword evidence="2" id="KW-0472">Membrane</keyword>
<keyword evidence="2" id="KW-0812">Transmembrane</keyword>
<feature type="compositionally biased region" description="Basic and acidic residues" evidence="1">
    <location>
        <begin position="37"/>
        <end position="47"/>
    </location>
</feature>
<reference evidence="3 4" key="1">
    <citation type="submission" date="2024-02" db="EMBL/GenBank/DDBJ databases">
        <authorList>
            <person name="Chen Y."/>
            <person name="Shah S."/>
            <person name="Dougan E. K."/>
            <person name="Thang M."/>
            <person name="Chan C."/>
        </authorList>
    </citation>
    <scope>NUCLEOTIDE SEQUENCE [LARGE SCALE GENOMIC DNA]</scope>
</reference>
<sequence>MSLVHALSWSGGVCSEGRGAQRFAPPVAMSVPANEAEASKPSEDDRQLPASPEQKPVLNLGSDTSSIVSMPGSPGTMRSSRCSILTIPMDPELLRAVPLDLVLARFGRHLEPPDQGMMNVDSKLYHLSRQVDRIDHFLSHDWSTARRWKVCALLVLFNTVPACLVTTFLSFTFGFVLSIWAPGYKDLVGVERVWRVSMGMTSFWLCLCLWQRIRRLWKQNVVFLDKLCIAQHDEELKKKGIFGLSTFLEHSETLTILWSRRYFSRLWCVFELCTFLRHEHNKRVVMMPVNLASLFLLVIVLNQVVTMMNVLFDTVTGLSVSAQITIRSLLVIPAYAVMIDAGMELIRDLRDLSKQLQDFSVDRAECFCCSNKHIHPTTGQALPCDRELVVETLGGWFGSTRAFEWLVRERLTQNVENSIRAVLTAQYPLYVAVASTSPLLILKICEIAEEDSISVDLVVTHFADWCKLPLVNLLSIWLMILACQCGACISRTCRWAPRTMVALVLSCLALVMLSPFWAFMELLDVYSSGKAGLLVFPVIFLLWLHGICRSKLMRVPRENKMENWEALRPEDQSLAQEMVASTSPKELGSPTYVRSAGKMIVQVRMLRCGESVWILGDGSIT</sequence>